<dbReference type="CDD" id="cd08492">
    <property type="entry name" value="PBP2_NikA_DppA_OppA_like_15"/>
    <property type="match status" value="1"/>
</dbReference>
<dbReference type="SUPFAM" id="SSF53850">
    <property type="entry name" value="Periplasmic binding protein-like II"/>
    <property type="match status" value="1"/>
</dbReference>
<evidence type="ECO:0000256" key="1">
    <source>
        <dbReference type="SAM" id="SignalP"/>
    </source>
</evidence>
<keyword evidence="1" id="KW-0732">Signal</keyword>
<evidence type="ECO:0000313" key="3">
    <source>
        <dbReference type="EMBL" id="KNB69265.1"/>
    </source>
</evidence>
<comment type="caution">
    <text evidence="3">The sequence shown here is derived from an EMBL/GenBank/DDBJ whole genome shotgun (WGS) entry which is preliminary data.</text>
</comment>
<proteinExistence type="predicted"/>
<dbReference type="GO" id="GO:1904680">
    <property type="term" value="F:peptide transmembrane transporter activity"/>
    <property type="evidence" value="ECO:0007669"/>
    <property type="project" value="TreeGrafter"/>
</dbReference>
<accession>A0A0K9YM45</accession>
<dbReference type="Gene3D" id="3.10.105.10">
    <property type="entry name" value="Dipeptide-binding Protein, Domain 3"/>
    <property type="match status" value="1"/>
</dbReference>
<dbReference type="Pfam" id="PF00496">
    <property type="entry name" value="SBP_bac_5"/>
    <property type="match status" value="1"/>
</dbReference>
<dbReference type="InterPro" id="IPR000914">
    <property type="entry name" value="SBP_5_dom"/>
</dbReference>
<organism evidence="3 4">
    <name type="scientific">Brevibacillus reuszeri</name>
    <dbReference type="NCBI Taxonomy" id="54915"/>
    <lineage>
        <taxon>Bacteria</taxon>
        <taxon>Bacillati</taxon>
        <taxon>Bacillota</taxon>
        <taxon>Bacilli</taxon>
        <taxon>Bacillales</taxon>
        <taxon>Paenibacillaceae</taxon>
        <taxon>Brevibacillus</taxon>
    </lineage>
</organism>
<dbReference type="GO" id="GO:0043190">
    <property type="term" value="C:ATP-binding cassette (ABC) transporter complex"/>
    <property type="evidence" value="ECO:0007669"/>
    <property type="project" value="InterPro"/>
</dbReference>
<dbReference type="PATRIC" id="fig|54915.3.peg.4250"/>
<feature type="domain" description="Solute-binding protein family 5" evidence="2">
    <location>
        <begin position="84"/>
        <end position="442"/>
    </location>
</feature>
<sequence>MYMRKRSTWLNLLLSVLLLAGCSATQPPATGEDASANPTPKDGGSLVISALIEPETLDITKATWIDDAAGIIYEPLITRDFEGKIVPRLAESYHISDDGKVWTFKLRKDVTFHTGEPLTAEAVKLTMERFLKTSSVAVMAGPIEKVEAPDAQTVHVYFKEPFAPFMAVVTTGLITAMDPKRLNEVGEKFGENPSSTGPVIFEKQDRGASVTYKKNPDYHWGPSYVENKGPLHVDQVKFRFLKDDDTRILEFKRGTIQVLYGAPFNYVQELQSLPGVEIHRATEMGMKYIGFNNANPMFKDVRVRQAIAKAIDREPIIQVALSGFAKPVYGPLAKNIFGYSEKVENMAKEMYVRDVEKSKRLLADAGWTDMDGDGIVEKDGKPFSFELLVTAEPYFQRTAQILQSQLKEVGIDLKIHVNDVATLKEKAVKRNFDTYLLYYGWYDADILNLQFGKDGQKRMHYENKEVQDLLAKGRSTLNEAERLKIYEQVQEILVKESPWIPLFSTETITATNGINGFKLHGYYSNMILNDVRLTK</sequence>
<evidence type="ECO:0000259" key="2">
    <source>
        <dbReference type="Pfam" id="PF00496"/>
    </source>
</evidence>
<dbReference type="STRING" id="54915.ADS79_25485"/>
<dbReference type="Gene3D" id="3.40.190.10">
    <property type="entry name" value="Periplasmic binding protein-like II"/>
    <property type="match status" value="1"/>
</dbReference>
<feature type="signal peptide" evidence="1">
    <location>
        <begin position="1"/>
        <end position="20"/>
    </location>
</feature>
<dbReference type="EMBL" id="LGIQ01000011">
    <property type="protein sequence ID" value="KNB69265.1"/>
    <property type="molecule type" value="Genomic_DNA"/>
</dbReference>
<protein>
    <submittedName>
        <fullName evidence="3">Peptide ABC transporter substrate-binding protein</fullName>
    </submittedName>
</protein>
<dbReference type="Proteomes" id="UP000036834">
    <property type="component" value="Unassembled WGS sequence"/>
</dbReference>
<gene>
    <name evidence="3" type="ORF">ADS79_25485</name>
</gene>
<dbReference type="PANTHER" id="PTHR30290">
    <property type="entry name" value="PERIPLASMIC BINDING COMPONENT OF ABC TRANSPORTER"/>
    <property type="match status" value="1"/>
</dbReference>
<dbReference type="AlphaFoldDB" id="A0A0K9YM45"/>
<dbReference type="Gene3D" id="3.90.76.10">
    <property type="entry name" value="Dipeptide-binding Protein, Domain 1"/>
    <property type="match status" value="1"/>
</dbReference>
<dbReference type="OrthoDB" id="9796817at2"/>
<reference evidence="4" key="1">
    <citation type="submission" date="2015-07" db="EMBL/GenBank/DDBJ databases">
        <title>Genome sequencing project for genomic taxonomy and phylogenomics of Bacillus-like bacteria.</title>
        <authorList>
            <person name="Liu B."/>
            <person name="Wang J."/>
            <person name="Zhu Y."/>
            <person name="Liu G."/>
            <person name="Chen Q."/>
            <person name="Chen Z."/>
            <person name="Lan J."/>
            <person name="Che J."/>
            <person name="Ge C."/>
            <person name="Shi H."/>
            <person name="Pan Z."/>
            <person name="Liu X."/>
        </authorList>
    </citation>
    <scope>NUCLEOTIDE SEQUENCE [LARGE SCALE GENOMIC DNA]</scope>
    <source>
        <strain evidence="4">DSM 9887</strain>
    </source>
</reference>
<dbReference type="InterPro" id="IPR030678">
    <property type="entry name" value="Peptide/Ni-bd"/>
</dbReference>
<dbReference type="GO" id="GO:0042597">
    <property type="term" value="C:periplasmic space"/>
    <property type="evidence" value="ECO:0007669"/>
    <property type="project" value="UniProtKB-ARBA"/>
</dbReference>
<evidence type="ECO:0000313" key="4">
    <source>
        <dbReference type="Proteomes" id="UP000036834"/>
    </source>
</evidence>
<feature type="chain" id="PRO_5038507427" evidence="1">
    <location>
        <begin position="21"/>
        <end position="535"/>
    </location>
</feature>
<dbReference type="PROSITE" id="PS51257">
    <property type="entry name" value="PROKAR_LIPOPROTEIN"/>
    <property type="match status" value="1"/>
</dbReference>
<dbReference type="GO" id="GO:0015833">
    <property type="term" value="P:peptide transport"/>
    <property type="evidence" value="ECO:0007669"/>
    <property type="project" value="TreeGrafter"/>
</dbReference>
<dbReference type="PIRSF" id="PIRSF002741">
    <property type="entry name" value="MppA"/>
    <property type="match status" value="1"/>
</dbReference>
<dbReference type="InterPro" id="IPR039424">
    <property type="entry name" value="SBP_5"/>
</dbReference>
<name>A0A0K9YM45_9BACL</name>